<dbReference type="Proteomes" id="UP000215914">
    <property type="component" value="Unassembled WGS sequence"/>
</dbReference>
<dbReference type="AlphaFoldDB" id="A0A9K3HST5"/>
<keyword evidence="1" id="KW-1133">Transmembrane helix</keyword>
<keyword evidence="1" id="KW-0812">Transmembrane</keyword>
<keyword evidence="3" id="KW-1185">Reference proteome</keyword>
<evidence type="ECO:0000313" key="3">
    <source>
        <dbReference type="Proteomes" id="UP000215914"/>
    </source>
</evidence>
<protein>
    <submittedName>
        <fullName evidence="2">Uncharacterized protein</fullName>
    </submittedName>
</protein>
<comment type="caution">
    <text evidence="2">The sequence shown here is derived from an EMBL/GenBank/DDBJ whole genome shotgun (WGS) entry which is preliminary data.</text>
</comment>
<reference evidence="2" key="1">
    <citation type="journal article" date="2017" name="Nature">
        <title>The sunflower genome provides insights into oil metabolism, flowering and Asterid evolution.</title>
        <authorList>
            <person name="Badouin H."/>
            <person name="Gouzy J."/>
            <person name="Grassa C.J."/>
            <person name="Murat F."/>
            <person name="Staton S.E."/>
            <person name="Cottret L."/>
            <person name="Lelandais-Briere C."/>
            <person name="Owens G.L."/>
            <person name="Carrere S."/>
            <person name="Mayjonade B."/>
            <person name="Legrand L."/>
            <person name="Gill N."/>
            <person name="Kane N.C."/>
            <person name="Bowers J.E."/>
            <person name="Hubner S."/>
            <person name="Bellec A."/>
            <person name="Berard A."/>
            <person name="Berges H."/>
            <person name="Blanchet N."/>
            <person name="Boniface M.C."/>
            <person name="Brunel D."/>
            <person name="Catrice O."/>
            <person name="Chaidir N."/>
            <person name="Claudel C."/>
            <person name="Donnadieu C."/>
            <person name="Faraut T."/>
            <person name="Fievet G."/>
            <person name="Helmstetter N."/>
            <person name="King M."/>
            <person name="Knapp S.J."/>
            <person name="Lai Z."/>
            <person name="Le Paslier M.C."/>
            <person name="Lippi Y."/>
            <person name="Lorenzon L."/>
            <person name="Mandel J.R."/>
            <person name="Marage G."/>
            <person name="Marchand G."/>
            <person name="Marquand E."/>
            <person name="Bret-Mestries E."/>
            <person name="Morien E."/>
            <person name="Nambeesan S."/>
            <person name="Nguyen T."/>
            <person name="Pegot-Espagnet P."/>
            <person name="Pouilly N."/>
            <person name="Raftis F."/>
            <person name="Sallet E."/>
            <person name="Schiex T."/>
            <person name="Thomas J."/>
            <person name="Vandecasteele C."/>
            <person name="Vares D."/>
            <person name="Vear F."/>
            <person name="Vautrin S."/>
            <person name="Crespi M."/>
            <person name="Mangin B."/>
            <person name="Burke J.M."/>
            <person name="Salse J."/>
            <person name="Munos S."/>
            <person name="Vincourt P."/>
            <person name="Rieseberg L.H."/>
            <person name="Langlade N.B."/>
        </authorList>
    </citation>
    <scope>NUCLEOTIDE SEQUENCE</scope>
    <source>
        <tissue evidence="2">Leaves</tissue>
    </source>
</reference>
<proteinExistence type="predicted"/>
<evidence type="ECO:0000313" key="2">
    <source>
        <dbReference type="EMBL" id="KAF5783586.1"/>
    </source>
</evidence>
<dbReference type="Gramene" id="mRNA:HanXRQr2_Chr11g0509651">
    <property type="protein sequence ID" value="CDS:HanXRQr2_Chr11g0509651.1"/>
    <property type="gene ID" value="HanXRQr2_Chr11g0509651"/>
</dbReference>
<evidence type="ECO:0000256" key="1">
    <source>
        <dbReference type="SAM" id="Phobius"/>
    </source>
</evidence>
<dbReference type="EMBL" id="MNCJ02000326">
    <property type="protein sequence ID" value="KAF5783586.1"/>
    <property type="molecule type" value="Genomic_DNA"/>
</dbReference>
<gene>
    <name evidence="2" type="ORF">HanXRQr2_Chr11g0509651</name>
</gene>
<accession>A0A9K3HST5</accession>
<organism evidence="2 3">
    <name type="scientific">Helianthus annuus</name>
    <name type="common">Common sunflower</name>
    <dbReference type="NCBI Taxonomy" id="4232"/>
    <lineage>
        <taxon>Eukaryota</taxon>
        <taxon>Viridiplantae</taxon>
        <taxon>Streptophyta</taxon>
        <taxon>Embryophyta</taxon>
        <taxon>Tracheophyta</taxon>
        <taxon>Spermatophyta</taxon>
        <taxon>Magnoliopsida</taxon>
        <taxon>eudicotyledons</taxon>
        <taxon>Gunneridae</taxon>
        <taxon>Pentapetalae</taxon>
        <taxon>asterids</taxon>
        <taxon>campanulids</taxon>
        <taxon>Asterales</taxon>
        <taxon>Asteraceae</taxon>
        <taxon>Asteroideae</taxon>
        <taxon>Heliantheae alliance</taxon>
        <taxon>Heliantheae</taxon>
        <taxon>Helianthus</taxon>
    </lineage>
</organism>
<name>A0A9K3HST5_HELAN</name>
<feature type="transmembrane region" description="Helical" evidence="1">
    <location>
        <begin position="6"/>
        <end position="27"/>
    </location>
</feature>
<reference evidence="2" key="2">
    <citation type="submission" date="2020-06" db="EMBL/GenBank/DDBJ databases">
        <title>Helianthus annuus Genome sequencing and assembly Release 2.</title>
        <authorList>
            <person name="Gouzy J."/>
            <person name="Langlade N."/>
            <person name="Munos S."/>
        </authorList>
    </citation>
    <scope>NUCLEOTIDE SEQUENCE</scope>
    <source>
        <tissue evidence="2">Leaves</tissue>
    </source>
</reference>
<sequence>MSYQTLPLACSNVFSPKFVFWFLVVFCRMNRRIVSSLFMFKTGVCSFYGRVMPNFC</sequence>
<keyword evidence="1" id="KW-0472">Membrane</keyword>